<evidence type="ECO:0000313" key="2">
    <source>
        <dbReference type="Proteomes" id="UP000805704"/>
    </source>
</evidence>
<name>A0ACB7EHT6_NIBAL</name>
<organism evidence="1 2">
    <name type="scientific">Nibea albiflora</name>
    <name type="common">Yellow drum</name>
    <name type="synonym">Corvina albiflora</name>
    <dbReference type="NCBI Taxonomy" id="240163"/>
    <lineage>
        <taxon>Eukaryota</taxon>
        <taxon>Metazoa</taxon>
        <taxon>Chordata</taxon>
        <taxon>Craniata</taxon>
        <taxon>Vertebrata</taxon>
        <taxon>Euteleostomi</taxon>
        <taxon>Actinopterygii</taxon>
        <taxon>Neopterygii</taxon>
        <taxon>Teleostei</taxon>
        <taxon>Neoteleostei</taxon>
        <taxon>Acanthomorphata</taxon>
        <taxon>Eupercaria</taxon>
        <taxon>Sciaenidae</taxon>
        <taxon>Nibea</taxon>
    </lineage>
</organism>
<sequence length="221" mass="24152">MISSYRTTVRALLEEALQKKKDEGSCSKVAHHKSPSGAALTLSRWRLRSSADHSVDTLCHFTSLPAERAESLGLFKDCALNTEGAVLSARTVPESPLTFGSEVVAGQAACVQQSSPHPQADEPRPSSVRRDSVKPSARPFPGRARNTRSPTRFCSSTPVAPSGQITPPKYPLWMHHNVNTRAHTHTTCPRHRNKSMETYRPVAYNPRLVPQPGDAQLGAVQ</sequence>
<gene>
    <name evidence="1" type="ORF">GBF38_007421</name>
</gene>
<reference evidence="1" key="1">
    <citation type="submission" date="2020-04" db="EMBL/GenBank/DDBJ databases">
        <title>A chromosome-scale assembly and high-density genetic map of the yellow drum (Nibea albiflora) genome.</title>
        <authorList>
            <person name="Xu D."/>
            <person name="Zhang W."/>
            <person name="Chen R."/>
            <person name="Tan P."/>
            <person name="Wang L."/>
            <person name="Song H."/>
            <person name="Tian L."/>
            <person name="Zhu Q."/>
            <person name="Wang B."/>
        </authorList>
    </citation>
    <scope>NUCLEOTIDE SEQUENCE</scope>
    <source>
        <strain evidence="1">ZJHYS-2018</strain>
    </source>
</reference>
<dbReference type="Proteomes" id="UP000805704">
    <property type="component" value="Chromosome 7"/>
</dbReference>
<keyword evidence="2" id="KW-1185">Reference proteome</keyword>
<proteinExistence type="predicted"/>
<comment type="caution">
    <text evidence="1">The sequence shown here is derived from an EMBL/GenBank/DDBJ whole genome shotgun (WGS) entry which is preliminary data.</text>
</comment>
<dbReference type="EMBL" id="CM024795">
    <property type="protein sequence ID" value="KAG8001667.1"/>
    <property type="molecule type" value="Genomic_DNA"/>
</dbReference>
<evidence type="ECO:0000313" key="1">
    <source>
        <dbReference type="EMBL" id="KAG8001667.1"/>
    </source>
</evidence>
<accession>A0ACB7EHT6</accession>
<protein>
    <submittedName>
        <fullName evidence="1">Uncharacterized protein</fullName>
    </submittedName>
</protein>